<evidence type="ECO:0000256" key="1">
    <source>
        <dbReference type="ARBA" id="ARBA00010371"/>
    </source>
</evidence>
<comment type="similarity">
    <text evidence="1">Belongs to the zinc-containing alcohol dehydrogenase family. Quinone oxidoreductase subfamily.</text>
</comment>
<organism evidence="3 4">
    <name type="scientific">Chiloscyllium punctatum</name>
    <name type="common">Brownbanded bambooshark</name>
    <name type="synonym">Hemiscyllium punctatum</name>
    <dbReference type="NCBI Taxonomy" id="137246"/>
    <lineage>
        <taxon>Eukaryota</taxon>
        <taxon>Metazoa</taxon>
        <taxon>Chordata</taxon>
        <taxon>Craniata</taxon>
        <taxon>Vertebrata</taxon>
        <taxon>Chondrichthyes</taxon>
        <taxon>Elasmobranchii</taxon>
        <taxon>Galeomorphii</taxon>
        <taxon>Galeoidea</taxon>
        <taxon>Orectolobiformes</taxon>
        <taxon>Hemiscylliidae</taxon>
        <taxon>Chiloscyllium</taxon>
    </lineage>
</organism>
<dbReference type="Gene3D" id="3.90.180.10">
    <property type="entry name" value="Medium-chain alcohol dehydrogenases, catalytic domain"/>
    <property type="match status" value="1"/>
</dbReference>
<name>A0A401TYD2_CHIPU</name>
<dbReference type="PANTHER" id="PTHR43677:SF1">
    <property type="entry name" value="ACRYLYL-COA REDUCTASE ACUI-RELATED"/>
    <property type="match status" value="1"/>
</dbReference>
<dbReference type="PANTHER" id="PTHR43677">
    <property type="entry name" value="SHORT-CHAIN DEHYDROGENASE/REDUCTASE"/>
    <property type="match status" value="1"/>
</dbReference>
<protein>
    <recommendedName>
        <fullName evidence="2">Alcohol dehydrogenase-like C-terminal domain-containing protein</fullName>
    </recommendedName>
</protein>
<evidence type="ECO:0000313" key="3">
    <source>
        <dbReference type="EMBL" id="GCC47647.1"/>
    </source>
</evidence>
<reference evidence="3 4" key="1">
    <citation type="journal article" date="2018" name="Nat. Ecol. Evol.">
        <title>Shark genomes provide insights into elasmobranch evolution and the origin of vertebrates.</title>
        <authorList>
            <person name="Hara Y"/>
            <person name="Yamaguchi K"/>
            <person name="Onimaru K"/>
            <person name="Kadota M"/>
            <person name="Koyanagi M"/>
            <person name="Keeley SD"/>
            <person name="Tatsumi K"/>
            <person name="Tanaka K"/>
            <person name="Motone F"/>
            <person name="Kageyama Y"/>
            <person name="Nozu R"/>
            <person name="Adachi N"/>
            <person name="Nishimura O"/>
            <person name="Nakagawa R"/>
            <person name="Tanegashima C"/>
            <person name="Kiyatake I"/>
            <person name="Matsumoto R"/>
            <person name="Murakumo K"/>
            <person name="Nishida K"/>
            <person name="Terakita A"/>
            <person name="Kuratani S"/>
            <person name="Sato K"/>
            <person name="Hyodo S Kuraku.S."/>
        </authorList>
    </citation>
    <scope>NUCLEOTIDE SEQUENCE [LARGE SCALE GENOMIC DNA]</scope>
</reference>
<dbReference type="SUPFAM" id="SSF51735">
    <property type="entry name" value="NAD(P)-binding Rossmann-fold domains"/>
    <property type="match status" value="1"/>
</dbReference>
<dbReference type="InterPro" id="IPR013149">
    <property type="entry name" value="ADH-like_C"/>
</dbReference>
<feature type="non-terminal residue" evidence="3">
    <location>
        <position position="1"/>
    </location>
</feature>
<dbReference type="Gene3D" id="3.40.50.720">
    <property type="entry name" value="NAD(P)-binding Rossmann-like Domain"/>
    <property type="match status" value="1"/>
</dbReference>
<dbReference type="InterPro" id="IPR051397">
    <property type="entry name" value="Zn-ADH-like_protein"/>
</dbReference>
<dbReference type="STRING" id="137246.A0A401TYD2"/>
<keyword evidence="4" id="KW-1185">Reference proteome</keyword>
<feature type="domain" description="Alcohol dehydrogenase-like C-terminal" evidence="2">
    <location>
        <begin position="18"/>
        <end position="134"/>
    </location>
</feature>
<evidence type="ECO:0000259" key="2">
    <source>
        <dbReference type="Pfam" id="PF00107"/>
    </source>
</evidence>
<dbReference type="EMBL" id="BEZZ01228802">
    <property type="protein sequence ID" value="GCC47647.1"/>
    <property type="molecule type" value="Genomic_DNA"/>
</dbReference>
<dbReference type="Pfam" id="PF00107">
    <property type="entry name" value="ADH_zinc_N"/>
    <property type="match status" value="1"/>
</dbReference>
<dbReference type="OrthoDB" id="48317at2759"/>
<dbReference type="OMA" id="RPEHAEY"/>
<proteinExistence type="inferred from homology"/>
<dbReference type="GO" id="GO:0043957">
    <property type="term" value="F:acryloyl-CoA reductase (NADPH) activity"/>
    <property type="evidence" value="ECO:0007669"/>
    <property type="project" value="TreeGrafter"/>
</dbReference>
<gene>
    <name evidence="3" type="ORF">chiPu_0032152</name>
</gene>
<sequence>HGLTPKSGPIVVTGAAGGVGSVAIAVLSKLGYHVIASTGRMSEADYLKGLGATEVIDRAELSGAPKPLAKERWAGGVDSVGSTTLANLLSMTKYGGAIAACGLAAGMDLPSSVAPFILRGVCLLGIDSVMCPIELRRTAWQRLAHDLDKAKLADITHEIALDEVVPYGAKILAGEVRGRIVVKIV</sequence>
<dbReference type="InterPro" id="IPR036291">
    <property type="entry name" value="NAD(P)-bd_dom_sf"/>
</dbReference>
<dbReference type="AlphaFoldDB" id="A0A401TYD2"/>
<dbReference type="Proteomes" id="UP000287033">
    <property type="component" value="Unassembled WGS sequence"/>
</dbReference>
<comment type="caution">
    <text evidence="3">The sequence shown here is derived from an EMBL/GenBank/DDBJ whole genome shotgun (WGS) entry which is preliminary data.</text>
</comment>
<accession>A0A401TYD2</accession>
<evidence type="ECO:0000313" key="4">
    <source>
        <dbReference type="Proteomes" id="UP000287033"/>
    </source>
</evidence>